<evidence type="ECO:0000313" key="2">
    <source>
        <dbReference type="Proteomes" id="UP000176603"/>
    </source>
</evidence>
<organism evidence="1 2">
    <name type="scientific">Candidatus Uhrbacteria bacterium RIFCSPHIGHO2_12_FULL_60_25</name>
    <dbReference type="NCBI Taxonomy" id="1802399"/>
    <lineage>
        <taxon>Bacteria</taxon>
        <taxon>Candidatus Uhriibacteriota</taxon>
    </lineage>
</organism>
<dbReference type="PANTHER" id="PTHR37953">
    <property type="entry name" value="UPF0127 PROTEIN MJ1496"/>
    <property type="match status" value="1"/>
</dbReference>
<gene>
    <name evidence="1" type="ORF">A3E39_02350</name>
</gene>
<protein>
    <recommendedName>
        <fullName evidence="3">DUF192 domain-containing protein</fullName>
    </recommendedName>
</protein>
<dbReference type="Gene3D" id="2.60.120.1140">
    <property type="entry name" value="Protein of unknown function DUF192"/>
    <property type="match status" value="1"/>
</dbReference>
<comment type="caution">
    <text evidence="1">The sequence shown here is derived from an EMBL/GenBank/DDBJ whole genome shotgun (WGS) entry which is preliminary data.</text>
</comment>
<name>A0A1F7ULG7_9BACT</name>
<reference evidence="1 2" key="1">
    <citation type="journal article" date="2016" name="Nat. Commun.">
        <title>Thousands of microbial genomes shed light on interconnected biogeochemical processes in an aquifer system.</title>
        <authorList>
            <person name="Anantharaman K."/>
            <person name="Brown C.T."/>
            <person name="Hug L.A."/>
            <person name="Sharon I."/>
            <person name="Castelle C.J."/>
            <person name="Probst A.J."/>
            <person name="Thomas B.C."/>
            <person name="Singh A."/>
            <person name="Wilkins M.J."/>
            <person name="Karaoz U."/>
            <person name="Brodie E.L."/>
            <person name="Williams K.H."/>
            <person name="Hubbard S.S."/>
            <person name="Banfield J.F."/>
        </authorList>
    </citation>
    <scope>NUCLEOTIDE SEQUENCE [LARGE SCALE GENOMIC DNA]</scope>
</reference>
<dbReference type="PANTHER" id="PTHR37953:SF1">
    <property type="entry name" value="UPF0127 PROTEIN MJ1496"/>
    <property type="match status" value="1"/>
</dbReference>
<dbReference type="STRING" id="1802399.A3E39_02350"/>
<dbReference type="InterPro" id="IPR003795">
    <property type="entry name" value="DUF192"/>
</dbReference>
<dbReference type="EMBL" id="MGEH01000018">
    <property type="protein sequence ID" value="OGL79109.1"/>
    <property type="molecule type" value="Genomic_DNA"/>
</dbReference>
<dbReference type="Pfam" id="PF02643">
    <property type="entry name" value="DUF192"/>
    <property type="match status" value="1"/>
</dbReference>
<evidence type="ECO:0000313" key="1">
    <source>
        <dbReference type="EMBL" id="OGL79109.1"/>
    </source>
</evidence>
<dbReference type="Proteomes" id="UP000176603">
    <property type="component" value="Unassembled WGS sequence"/>
</dbReference>
<evidence type="ECO:0008006" key="3">
    <source>
        <dbReference type="Google" id="ProtNLM"/>
    </source>
</evidence>
<sequence>MFASDRETNVSGQPTLPTRDIVVNGHRLIVVEIADDDIERERGLSFRERLGPDHGMLFAYDASERLRFWMHGMKFPLDLIFIRDGRVVSVAADVPITTAGVPTVVWPEEEADQVLELNAGDAKRFDIRVGTEIEMQP</sequence>
<proteinExistence type="predicted"/>
<accession>A0A1F7ULG7</accession>
<dbReference type="InterPro" id="IPR038695">
    <property type="entry name" value="Saro_0823-like_sf"/>
</dbReference>
<dbReference type="AlphaFoldDB" id="A0A1F7ULG7"/>